<feature type="domain" description="MYND-type" evidence="5">
    <location>
        <begin position="142"/>
        <end position="178"/>
    </location>
</feature>
<organism evidence="6 7">
    <name type="scientific">Schistosoma margrebowiei</name>
    <dbReference type="NCBI Taxonomy" id="48269"/>
    <lineage>
        <taxon>Eukaryota</taxon>
        <taxon>Metazoa</taxon>
        <taxon>Spiralia</taxon>
        <taxon>Lophotrochozoa</taxon>
        <taxon>Platyhelminthes</taxon>
        <taxon>Trematoda</taxon>
        <taxon>Digenea</taxon>
        <taxon>Strigeidida</taxon>
        <taxon>Schistosomatoidea</taxon>
        <taxon>Schistosomatidae</taxon>
        <taxon>Schistosoma</taxon>
    </lineage>
</organism>
<dbReference type="InterPro" id="IPR007320">
    <property type="entry name" value="PDCD2_C"/>
</dbReference>
<name>A0AA85AD11_9TREM</name>
<evidence type="ECO:0000259" key="5">
    <source>
        <dbReference type="PROSITE" id="PS01360"/>
    </source>
</evidence>
<reference evidence="7" key="1">
    <citation type="submission" date="2023-11" db="UniProtKB">
        <authorList>
            <consortium name="WormBaseParasite"/>
        </authorList>
    </citation>
    <scope>IDENTIFICATION</scope>
</reference>
<protein>
    <recommendedName>
        <fullName evidence="5">MYND-type domain-containing protein</fullName>
    </recommendedName>
</protein>
<dbReference type="PANTHER" id="PTHR12298">
    <property type="entry name" value="PCDC2 PROGRAMMED CELL DEATH PROTEIN 2 -RELATED"/>
    <property type="match status" value="1"/>
</dbReference>
<keyword evidence="1" id="KW-0479">Metal-binding</keyword>
<dbReference type="WBParaSite" id="SMRG1_7720.1">
    <property type="protein sequence ID" value="SMRG1_7720.1"/>
    <property type="gene ID" value="SMRG1_7720"/>
</dbReference>
<dbReference type="GO" id="GO:0008270">
    <property type="term" value="F:zinc ion binding"/>
    <property type="evidence" value="ECO:0007669"/>
    <property type="project" value="UniProtKB-KW"/>
</dbReference>
<dbReference type="Proteomes" id="UP000050790">
    <property type="component" value="Unassembled WGS sequence"/>
</dbReference>
<dbReference type="GO" id="GO:0005737">
    <property type="term" value="C:cytoplasm"/>
    <property type="evidence" value="ECO:0007669"/>
    <property type="project" value="InterPro"/>
</dbReference>
<evidence type="ECO:0000256" key="4">
    <source>
        <dbReference type="SAM" id="MobiDB-lite"/>
    </source>
</evidence>
<dbReference type="InterPro" id="IPR002893">
    <property type="entry name" value="Znf_MYND"/>
</dbReference>
<evidence type="ECO:0000256" key="1">
    <source>
        <dbReference type="ARBA" id="ARBA00022723"/>
    </source>
</evidence>
<evidence type="ECO:0000313" key="7">
    <source>
        <dbReference type="WBParaSite" id="SMRG1_7720.1"/>
    </source>
</evidence>
<keyword evidence="2" id="KW-0863">Zinc-finger</keyword>
<dbReference type="Pfam" id="PF01753">
    <property type="entry name" value="zf-MYND"/>
    <property type="match status" value="1"/>
</dbReference>
<feature type="compositionally biased region" description="Acidic residues" evidence="4">
    <location>
        <begin position="215"/>
        <end position="226"/>
    </location>
</feature>
<dbReference type="Pfam" id="PF04194">
    <property type="entry name" value="PDCD2_C"/>
    <property type="match status" value="1"/>
</dbReference>
<keyword evidence="3" id="KW-0862">Zinc</keyword>
<feature type="region of interest" description="Disordered" evidence="4">
    <location>
        <begin position="207"/>
        <end position="228"/>
    </location>
</feature>
<evidence type="ECO:0000313" key="6">
    <source>
        <dbReference type="Proteomes" id="UP000050790"/>
    </source>
</evidence>
<dbReference type="GO" id="GO:0005634">
    <property type="term" value="C:nucleus"/>
    <property type="evidence" value="ECO:0007669"/>
    <property type="project" value="TreeGrafter"/>
</dbReference>
<evidence type="ECO:0000256" key="2">
    <source>
        <dbReference type="ARBA" id="ARBA00022771"/>
    </source>
</evidence>
<dbReference type="SUPFAM" id="SSF144232">
    <property type="entry name" value="HIT/MYND zinc finger-like"/>
    <property type="match status" value="1"/>
</dbReference>
<sequence>MSTGLALGFAVEGAPWHLVSHLFPDKVGGRPAWLALQHLPSPSELKCPVCLNPMCFLLQIYSPLSERPDCFHRMLFLFMCRNSECHYKPDHVPFYVFRSQLSRQNCYYSFEPPENEFPSRDMLNSMIKANSIPWAGKYSSICPICGCKADKTCSKCKKTSYCSKMHQVLDWKRHKLECGSKCHDFMFLFEQNSFLLPEYRLCSEPADNFSSNDESTSEEVETDTETVDLGLPNDPEVKALESIAKKETKEEARFRIFREAMKSAPDQVVRFHRGGKPIWLSDDPVEVEKCEVCGSERVFEFQVTPQILYHLKLDKVGELNPDFGSLYVFTCSNSCELPRRKKCTNNTKVSPKCDNAFIEYQREIVIRQMVP</sequence>
<dbReference type="PROSITE" id="PS01360">
    <property type="entry name" value="ZF_MYND_1"/>
    <property type="match status" value="1"/>
</dbReference>
<dbReference type="Gene3D" id="6.10.140.2220">
    <property type="match status" value="1"/>
</dbReference>
<accession>A0AA85AD11</accession>
<proteinExistence type="predicted"/>
<evidence type="ECO:0000256" key="3">
    <source>
        <dbReference type="ARBA" id="ARBA00022833"/>
    </source>
</evidence>
<dbReference type="AlphaFoldDB" id="A0AA85AD11"/>
<dbReference type="PANTHER" id="PTHR12298:SF4">
    <property type="entry name" value="PROGRAMMED CELL DEATH PROTEIN 2"/>
    <property type="match status" value="1"/>
</dbReference>